<feature type="transmembrane region" description="Helical" evidence="1">
    <location>
        <begin position="66"/>
        <end position="93"/>
    </location>
</feature>
<feature type="transmembrane region" description="Helical" evidence="1">
    <location>
        <begin position="6"/>
        <end position="28"/>
    </location>
</feature>
<sequence>MLYYFLINNVYLFDFFLFIFVLQFLFIFKTSMLKSLRDKFMSVVNIAFSYSNTLPIRYFISVFTFIILLYLLFWLVILVMQFVLVFTLTYALLNFSIFIF</sequence>
<keyword evidence="1" id="KW-1133">Transmembrane helix</keyword>
<keyword evidence="2" id="KW-1185">Reference proteome</keyword>
<proteinExistence type="predicted"/>
<dbReference type="WBParaSite" id="Hba_02677">
    <property type="protein sequence ID" value="Hba_02677"/>
    <property type="gene ID" value="Hba_02677"/>
</dbReference>
<organism evidence="2 3">
    <name type="scientific">Heterorhabditis bacteriophora</name>
    <name type="common">Entomopathogenic nematode worm</name>
    <dbReference type="NCBI Taxonomy" id="37862"/>
    <lineage>
        <taxon>Eukaryota</taxon>
        <taxon>Metazoa</taxon>
        <taxon>Ecdysozoa</taxon>
        <taxon>Nematoda</taxon>
        <taxon>Chromadorea</taxon>
        <taxon>Rhabditida</taxon>
        <taxon>Rhabditina</taxon>
        <taxon>Rhabditomorpha</taxon>
        <taxon>Strongyloidea</taxon>
        <taxon>Heterorhabditidae</taxon>
        <taxon>Heterorhabditis</taxon>
    </lineage>
</organism>
<keyword evidence="1" id="KW-0812">Transmembrane</keyword>
<evidence type="ECO:0000313" key="3">
    <source>
        <dbReference type="WBParaSite" id="Hba_02677"/>
    </source>
</evidence>
<keyword evidence="1" id="KW-0472">Membrane</keyword>
<evidence type="ECO:0000313" key="2">
    <source>
        <dbReference type="Proteomes" id="UP000095283"/>
    </source>
</evidence>
<dbReference type="Proteomes" id="UP000095283">
    <property type="component" value="Unplaced"/>
</dbReference>
<reference evidence="3" key="1">
    <citation type="submission" date="2016-11" db="UniProtKB">
        <authorList>
            <consortium name="WormBaseParasite"/>
        </authorList>
    </citation>
    <scope>IDENTIFICATION</scope>
</reference>
<dbReference type="AlphaFoldDB" id="A0A1I7WD52"/>
<protein>
    <submittedName>
        <fullName evidence="3">Uncharacterized protein</fullName>
    </submittedName>
</protein>
<accession>A0A1I7WD52</accession>
<evidence type="ECO:0000256" key="1">
    <source>
        <dbReference type="SAM" id="Phobius"/>
    </source>
</evidence>
<name>A0A1I7WD52_HETBA</name>